<dbReference type="GO" id="GO:0005524">
    <property type="term" value="F:ATP binding"/>
    <property type="evidence" value="ECO:0007669"/>
    <property type="project" value="UniProtKB-KW"/>
</dbReference>
<dbReference type="Proteomes" id="UP001149140">
    <property type="component" value="Unassembled WGS sequence"/>
</dbReference>
<accession>A0A9X3MZ33</accession>
<evidence type="ECO:0000313" key="8">
    <source>
        <dbReference type="EMBL" id="MDA0163925.1"/>
    </source>
</evidence>
<evidence type="ECO:0000256" key="5">
    <source>
        <dbReference type="ARBA" id="ARBA00022840"/>
    </source>
</evidence>
<comment type="caution">
    <text evidence="8">The sequence shown here is derived from an EMBL/GenBank/DDBJ whole genome shotgun (WGS) entry which is preliminary data.</text>
</comment>
<reference evidence="8" key="1">
    <citation type="submission" date="2022-10" db="EMBL/GenBank/DDBJ databases">
        <title>The WGS of Solirubrobacter ginsenosidimutans DSM 21036.</title>
        <authorList>
            <person name="Jiang Z."/>
        </authorList>
    </citation>
    <scope>NUCLEOTIDE SEQUENCE</scope>
    <source>
        <strain evidence="8">DSM 21036</strain>
    </source>
</reference>
<sequence>MIIAGPNLTIDRTSRIAELRPGEVLRVSDVAVTPGGKGLNVARAALLLRAPASLVGFIPGYTGRAAAAMIAEEGITLQGIDVAGEIRSTAIVLEPGGRATVLNEPGPFLERDGWVALEAVVDDDLADHGVLVCSGSLPPGAPEDGYGLLVARARDAGRRSVVDAAGGALAACLSAYPDVVVPNLGEAEGVLFGRVDEAVDAAPDARPRAERAALELVRRGAEAAVVTAAAAGAAVAWDGEPVWIEAPRVHVVNPIGAGDVLTAALAAALERGVALVEAVREGVAAASAAVEHPVAGRFDPARMRALLR</sequence>
<proteinExistence type="inferred from homology"/>
<dbReference type="Pfam" id="PF00294">
    <property type="entry name" value="PfkB"/>
    <property type="match status" value="1"/>
</dbReference>
<protein>
    <submittedName>
        <fullName evidence="8">PfkB family carbohydrate kinase</fullName>
    </submittedName>
</protein>
<evidence type="ECO:0000313" key="9">
    <source>
        <dbReference type="Proteomes" id="UP001149140"/>
    </source>
</evidence>
<keyword evidence="9" id="KW-1185">Reference proteome</keyword>
<dbReference type="InterPro" id="IPR002173">
    <property type="entry name" value="Carboh/pur_kinase_PfkB_CS"/>
</dbReference>
<dbReference type="GO" id="GO:0016773">
    <property type="term" value="F:phosphotransferase activity, alcohol group as acceptor"/>
    <property type="evidence" value="ECO:0007669"/>
    <property type="project" value="InterPro"/>
</dbReference>
<comment type="similarity">
    <text evidence="1">Belongs to the carbohydrate kinase PfkB family.</text>
</comment>
<dbReference type="GO" id="GO:0016301">
    <property type="term" value="F:kinase activity"/>
    <property type="evidence" value="ECO:0007669"/>
    <property type="project" value="UniProtKB-KW"/>
</dbReference>
<evidence type="ECO:0000256" key="3">
    <source>
        <dbReference type="ARBA" id="ARBA00022741"/>
    </source>
</evidence>
<dbReference type="InterPro" id="IPR017583">
    <property type="entry name" value="Tagatose/fructose_Pkinase"/>
</dbReference>
<keyword evidence="3" id="KW-0547">Nucleotide-binding</keyword>
<dbReference type="EMBL" id="JAPDOD010000029">
    <property type="protein sequence ID" value="MDA0163925.1"/>
    <property type="molecule type" value="Genomic_DNA"/>
</dbReference>
<dbReference type="GO" id="GO:0005975">
    <property type="term" value="P:carbohydrate metabolic process"/>
    <property type="evidence" value="ECO:0007669"/>
    <property type="project" value="InterPro"/>
</dbReference>
<dbReference type="SUPFAM" id="SSF53613">
    <property type="entry name" value="Ribokinase-like"/>
    <property type="match status" value="1"/>
</dbReference>
<dbReference type="PANTHER" id="PTHR46566">
    <property type="entry name" value="1-PHOSPHOFRUCTOKINASE-RELATED"/>
    <property type="match status" value="1"/>
</dbReference>
<name>A0A9X3MZ33_9ACTN</name>
<evidence type="ECO:0000256" key="6">
    <source>
        <dbReference type="PIRNR" id="PIRNR000535"/>
    </source>
</evidence>
<dbReference type="InterPro" id="IPR029056">
    <property type="entry name" value="Ribokinase-like"/>
</dbReference>
<evidence type="ECO:0000256" key="2">
    <source>
        <dbReference type="ARBA" id="ARBA00022679"/>
    </source>
</evidence>
<dbReference type="AlphaFoldDB" id="A0A9X3MZ33"/>
<dbReference type="PIRSF" id="PIRSF000535">
    <property type="entry name" value="1PFK/6PFK/LacC"/>
    <property type="match status" value="1"/>
</dbReference>
<keyword evidence="5" id="KW-0067">ATP-binding</keyword>
<evidence type="ECO:0000259" key="7">
    <source>
        <dbReference type="Pfam" id="PF00294"/>
    </source>
</evidence>
<dbReference type="Gene3D" id="3.40.1190.20">
    <property type="match status" value="1"/>
</dbReference>
<evidence type="ECO:0000256" key="4">
    <source>
        <dbReference type="ARBA" id="ARBA00022777"/>
    </source>
</evidence>
<evidence type="ECO:0000256" key="1">
    <source>
        <dbReference type="ARBA" id="ARBA00010688"/>
    </source>
</evidence>
<dbReference type="RefSeq" id="WP_270043174.1">
    <property type="nucleotide sequence ID" value="NZ_JAPDOD010000029.1"/>
</dbReference>
<gene>
    <name evidence="8" type="ORF">OM076_26880</name>
</gene>
<feature type="domain" description="Carbohydrate kinase PfkB" evidence="7">
    <location>
        <begin position="15"/>
        <end position="296"/>
    </location>
</feature>
<dbReference type="PROSITE" id="PS00584">
    <property type="entry name" value="PFKB_KINASES_2"/>
    <property type="match status" value="1"/>
</dbReference>
<organism evidence="8 9">
    <name type="scientific">Solirubrobacter ginsenosidimutans</name>
    <dbReference type="NCBI Taxonomy" id="490573"/>
    <lineage>
        <taxon>Bacteria</taxon>
        <taxon>Bacillati</taxon>
        <taxon>Actinomycetota</taxon>
        <taxon>Thermoleophilia</taxon>
        <taxon>Solirubrobacterales</taxon>
        <taxon>Solirubrobacteraceae</taxon>
        <taxon>Solirubrobacter</taxon>
    </lineage>
</organism>
<keyword evidence="2 6" id="KW-0808">Transferase</keyword>
<keyword evidence="4 8" id="KW-0418">Kinase</keyword>
<dbReference type="InterPro" id="IPR011611">
    <property type="entry name" value="PfkB_dom"/>
</dbReference>
<dbReference type="PANTHER" id="PTHR46566:SF2">
    <property type="entry name" value="ATP-DEPENDENT 6-PHOSPHOFRUCTOKINASE ISOZYME 2"/>
    <property type="match status" value="1"/>
</dbReference>